<proteinExistence type="predicted"/>
<evidence type="ECO:0000259" key="13">
    <source>
        <dbReference type="PROSITE" id="PS50261"/>
    </source>
</evidence>
<evidence type="ECO:0000256" key="8">
    <source>
        <dbReference type="PROSITE-ProRule" id="PRU00076"/>
    </source>
</evidence>
<dbReference type="Gene3D" id="2.60.220.50">
    <property type="match status" value="1"/>
</dbReference>
<dbReference type="AlphaFoldDB" id="A0AAD7R7K3"/>
<comment type="caution">
    <text evidence="8">Lacks conserved residue(s) required for the propagation of feature annotation.</text>
</comment>
<evidence type="ECO:0000256" key="3">
    <source>
        <dbReference type="ARBA" id="ARBA00022475"/>
    </source>
</evidence>
<dbReference type="GO" id="GO:0007166">
    <property type="term" value="P:cell surface receptor signaling pathway"/>
    <property type="evidence" value="ECO:0007669"/>
    <property type="project" value="InterPro"/>
</dbReference>
<dbReference type="Pfam" id="PF22259">
    <property type="entry name" value="GPR128_GAIN_subdomA"/>
    <property type="match status" value="1"/>
</dbReference>
<feature type="region of interest" description="Disordered" evidence="9">
    <location>
        <begin position="622"/>
        <end position="652"/>
    </location>
</feature>
<dbReference type="PROSITE" id="PS50221">
    <property type="entry name" value="GAIN_B"/>
    <property type="match status" value="1"/>
</dbReference>
<reference evidence="14" key="1">
    <citation type="journal article" date="2023" name="Science">
        <title>Genome structures resolve the early diversification of teleost fishes.</title>
        <authorList>
            <person name="Parey E."/>
            <person name="Louis A."/>
            <person name="Montfort J."/>
            <person name="Bouchez O."/>
            <person name="Roques C."/>
            <person name="Iampietro C."/>
            <person name="Lluch J."/>
            <person name="Castinel A."/>
            <person name="Donnadieu C."/>
            <person name="Desvignes T."/>
            <person name="Floi Bucao C."/>
            <person name="Jouanno E."/>
            <person name="Wen M."/>
            <person name="Mejri S."/>
            <person name="Dirks R."/>
            <person name="Jansen H."/>
            <person name="Henkel C."/>
            <person name="Chen W.J."/>
            <person name="Zahm M."/>
            <person name="Cabau C."/>
            <person name="Klopp C."/>
            <person name="Thompson A.W."/>
            <person name="Robinson-Rechavi M."/>
            <person name="Braasch I."/>
            <person name="Lecointre G."/>
            <person name="Bobe J."/>
            <person name="Postlethwait J.H."/>
            <person name="Berthelot C."/>
            <person name="Roest Crollius H."/>
            <person name="Guiguen Y."/>
        </authorList>
    </citation>
    <scope>NUCLEOTIDE SEQUENCE</scope>
    <source>
        <strain evidence="14">NC1722</strain>
    </source>
</reference>
<evidence type="ECO:0000256" key="6">
    <source>
        <dbReference type="ARBA" id="ARBA00023136"/>
    </source>
</evidence>
<evidence type="ECO:0000256" key="9">
    <source>
        <dbReference type="SAM" id="MobiDB-lite"/>
    </source>
</evidence>
<dbReference type="InterPro" id="IPR053066">
    <property type="entry name" value="ADGR_G7"/>
</dbReference>
<dbReference type="InterPro" id="IPR000203">
    <property type="entry name" value="GPS"/>
</dbReference>
<dbReference type="GO" id="GO:0004930">
    <property type="term" value="F:G protein-coupled receptor activity"/>
    <property type="evidence" value="ECO:0007669"/>
    <property type="project" value="InterPro"/>
</dbReference>
<dbReference type="PROSITE" id="PS00022">
    <property type="entry name" value="EGF_1"/>
    <property type="match status" value="1"/>
</dbReference>
<evidence type="ECO:0000256" key="4">
    <source>
        <dbReference type="ARBA" id="ARBA00022692"/>
    </source>
</evidence>
<dbReference type="EMBL" id="JAINUG010000488">
    <property type="protein sequence ID" value="KAJ8367321.1"/>
    <property type="molecule type" value="Genomic_DNA"/>
</dbReference>
<dbReference type="InterPro" id="IPR017981">
    <property type="entry name" value="GPCR_2-like_7TM"/>
</dbReference>
<dbReference type="Pfam" id="PF22261">
    <property type="entry name" value="GPR128_GAIN_subdom_B"/>
    <property type="match status" value="1"/>
</dbReference>
<evidence type="ECO:0000256" key="7">
    <source>
        <dbReference type="ARBA" id="ARBA00023157"/>
    </source>
</evidence>
<dbReference type="InterPro" id="IPR057244">
    <property type="entry name" value="GAIN_B"/>
</dbReference>
<keyword evidence="6 10" id="KW-0472">Membrane</keyword>
<evidence type="ECO:0000259" key="12">
    <source>
        <dbReference type="PROSITE" id="PS50221"/>
    </source>
</evidence>
<keyword evidence="4 10" id="KW-0812">Transmembrane</keyword>
<evidence type="ECO:0000256" key="2">
    <source>
        <dbReference type="ARBA" id="ARBA00004236"/>
    </source>
</evidence>
<evidence type="ECO:0000313" key="15">
    <source>
        <dbReference type="Proteomes" id="UP001221898"/>
    </source>
</evidence>
<dbReference type="Gene3D" id="1.20.1070.10">
    <property type="entry name" value="Rhodopsin 7-helix transmembrane proteins"/>
    <property type="match status" value="1"/>
</dbReference>
<dbReference type="GO" id="GO:0005886">
    <property type="term" value="C:plasma membrane"/>
    <property type="evidence" value="ECO:0007669"/>
    <property type="project" value="UniProtKB-SubCell"/>
</dbReference>
<feature type="region of interest" description="Disordered" evidence="9">
    <location>
        <begin position="338"/>
        <end position="360"/>
    </location>
</feature>
<feature type="transmembrane region" description="Helical" evidence="10">
    <location>
        <begin position="284"/>
        <end position="307"/>
    </location>
</feature>
<gene>
    <name evidence="14" type="ORF">AAFF_G00321050</name>
</gene>
<name>A0AAD7R7K3_9TELE</name>
<evidence type="ECO:0000256" key="1">
    <source>
        <dbReference type="ARBA" id="ARBA00004141"/>
    </source>
</evidence>
<dbReference type="Proteomes" id="UP001221898">
    <property type="component" value="Unassembled WGS sequence"/>
</dbReference>
<evidence type="ECO:0000313" key="14">
    <source>
        <dbReference type="EMBL" id="KAJ8367321.1"/>
    </source>
</evidence>
<dbReference type="Pfam" id="PF00002">
    <property type="entry name" value="7tm_2"/>
    <property type="match status" value="1"/>
</dbReference>
<feature type="domain" description="EGF-like" evidence="11">
    <location>
        <begin position="1"/>
        <end position="14"/>
    </location>
</feature>
<feature type="transmembrane region" description="Helical" evidence="10">
    <location>
        <begin position="544"/>
        <end position="566"/>
    </location>
</feature>
<feature type="transmembrane region" description="Helical" evidence="10">
    <location>
        <begin position="511"/>
        <end position="532"/>
    </location>
</feature>
<feature type="transmembrane region" description="Helical" evidence="10">
    <location>
        <begin position="314"/>
        <end position="333"/>
    </location>
</feature>
<feature type="transmembrane region" description="Helical" evidence="10">
    <location>
        <begin position="412"/>
        <end position="435"/>
    </location>
</feature>
<keyword evidence="15" id="KW-1185">Reference proteome</keyword>
<comment type="caution">
    <text evidence="14">The sequence shown here is derived from an EMBL/GenBank/DDBJ whole genome shotgun (WGS) entry which is preliminary data.</text>
</comment>
<keyword evidence="7 8" id="KW-1015">Disulfide bond</keyword>
<keyword evidence="8" id="KW-0245">EGF-like domain</keyword>
<evidence type="ECO:0000256" key="5">
    <source>
        <dbReference type="ARBA" id="ARBA00022989"/>
    </source>
</evidence>
<dbReference type="Pfam" id="PF01825">
    <property type="entry name" value="GPS"/>
    <property type="match status" value="1"/>
</dbReference>
<accession>A0AAD7R7K3</accession>
<dbReference type="PANTHER" id="PTHR47767">
    <property type="entry name" value="ADHESION G PROTEIN-COUPLED RECEPTOR G7"/>
    <property type="match status" value="1"/>
</dbReference>
<dbReference type="PROSITE" id="PS50261">
    <property type="entry name" value="G_PROTEIN_RECEP_F2_4"/>
    <property type="match status" value="1"/>
</dbReference>
<dbReference type="InterPro" id="IPR000742">
    <property type="entry name" value="EGF"/>
</dbReference>
<dbReference type="PANTHER" id="PTHR47767:SF1">
    <property type="entry name" value="ADHESION G PROTEIN-COUPLED RECEPTOR G7"/>
    <property type="match status" value="1"/>
</dbReference>
<comment type="subcellular location">
    <subcellularLocation>
        <location evidence="2">Cell membrane</location>
    </subcellularLocation>
    <subcellularLocation>
        <location evidence="1">Membrane</location>
        <topology evidence="1">Multi-pass membrane protein</topology>
    </subcellularLocation>
</comment>
<feature type="transmembrane region" description="Helical" evidence="10">
    <location>
        <begin position="467"/>
        <end position="490"/>
    </location>
</feature>
<keyword evidence="5 10" id="KW-1133">Transmembrane helix</keyword>
<sequence>MCVCPDEWTGETCEKPGLPQASARCVNTSGSVHFEEPQIVDCGLTLSDLIANMSSSSNLKEIATYTQILTSNPEKLTSEDITTAAEITEKLLNKNSSELLNANDDKFSPQNSKAMQRYSTSGGFVSSRVHLNTNATELTGNNINSTGPSMNIFIQLPPGGLRTDTNIGFVLYQNDKFFRSKAFTSSLGTNRIVISASLGGSSRTERVVAERVEMVFQPPSVPNVTLYDYACVFWNYTLEDWSTFGCVKTNSTPGTLGCSCNHTTNYAMLMSYRKDFKYSKALDWITDVGCALSIIFLGLTIMVELIISKPRTSSTVILVSCCLSLLIFNVLFLTGSNNSEPEREDRSTNVIPPSDKQVDRDSGHCTFVTALMHYFLLATFAWNTLYATQLLMANLKMNRLSQRGKASQRIPIVITLATGWGCPLVVVSITLAATYRVDNPLNYRQEEFCWLASVDESGKFDISKPMLWSFLLPIGLVLIFNAGELVFWAITTAKQTQQRANSLKKDRIKNTLKKFLSSLSLAALLGVSWLLGYVMLMTHDNNSFHILSIIFCLFNTTQGLQIFFLFPEWRKIIARARSVKAPSISISLHSMTYHFRAGSDIIETRESYKRMETDLTSSLQSLPLPLYSDQDPKEREVGSTTGESEARGGVMI</sequence>
<feature type="disulfide bond" evidence="8">
    <location>
        <begin position="4"/>
        <end position="13"/>
    </location>
</feature>
<evidence type="ECO:0008006" key="16">
    <source>
        <dbReference type="Google" id="ProtNLM"/>
    </source>
</evidence>
<dbReference type="InterPro" id="IPR046338">
    <property type="entry name" value="GAIN_dom_sf"/>
</dbReference>
<dbReference type="InterPro" id="IPR000832">
    <property type="entry name" value="GPCR_2_secretin-like"/>
</dbReference>
<feature type="domain" description="GAIN-B" evidence="12">
    <location>
        <begin position="127"/>
        <end position="276"/>
    </location>
</feature>
<dbReference type="InterPro" id="IPR053986">
    <property type="entry name" value="GPR128_GAIN_subdom_B"/>
</dbReference>
<evidence type="ECO:0000259" key="11">
    <source>
        <dbReference type="PROSITE" id="PS50026"/>
    </source>
</evidence>
<keyword evidence="3" id="KW-1003">Cell membrane</keyword>
<dbReference type="InterPro" id="IPR053985">
    <property type="entry name" value="GPR128_GAIN_subdom_A"/>
</dbReference>
<evidence type="ECO:0000256" key="10">
    <source>
        <dbReference type="SAM" id="Phobius"/>
    </source>
</evidence>
<organism evidence="14 15">
    <name type="scientific">Aldrovandia affinis</name>
    <dbReference type="NCBI Taxonomy" id="143900"/>
    <lineage>
        <taxon>Eukaryota</taxon>
        <taxon>Metazoa</taxon>
        <taxon>Chordata</taxon>
        <taxon>Craniata</taxon>
        <taxon>Vertebrata</taxon>
        <taxon>Euteleostomi</taxon>
        <taxon>Actinopterygii</taxon>
        <taxon>Neopterygii</taxon>
        <taxon>Teleostei</taxon>
        <taxon>Notacanthiformes</taxon>
        <taxon>Halosauridae</taxon>
        <taxon>Aldrovandia</taxon>
    </lineage>
</organism>
<dbReference type="PROSITE" id="PS50026">
    <property type="entry name" value="EGF_3"/>
    <property type="match status" value="1"/>
</dbReference>
<feature type="domain" description="G-protein coupled receptors family 2 profile 2" evidence="13">
    <location>
        <begin position="282"/>
        <end position="570"/>
    </location>
</feature>
<feature type="transmembrane region" description="Helical" evidence="10">
    <location>
        <begin position="371"/>
        <end position="391"/>
    </location>
</feature>
<dbReference type="SMART" id="SM00303">
    <property type="entry name" value="GPS"/>
    <property type="match status" value="1"/>
</dbReference>
<protein>
    <recommendedName>
        <fullName evidence="16">Adhesion G protein-coupled receptor G7</fullName>
    </recommendedName>
</protein>